<reference evidence="1 2" key="1">
    <citation type="journal article" date="2018" name="Sci. Data">
        <title>The draft genome sequence of cork oak.</title>
        <authorList>
            <person name="Ramos A.M."/>
            <person name="Usie A."/>
            <person name="Barbosa P."/>
            <person name="Barros P.M."/>
            <person name="Capote T."/>
            <person name="Chaves I."/>
            <person name="Simoes F."/>
            <person name="Abreu I."/>
            <person name="Carrasquinho I."/>
            <person name="Faro C."/>
            <person name="Guimaraes J.B."/>
            <person name="Mendonca D."/>
            <person name="Nobrega F."/>
            <person name="Rodrigues L."/>
            <person name="Saibo N.J.M."/>
            <person name="Varela M.C."/>
            <person name="Egas C."/>
            <person name="Matos J."/>
            <person name="Miguel C.M."/>
            <person name="Oliveira M.M."/>
            <person name="Ricardo C.P."/>
            <person name="Goncalves S."/>
        </authorList>
    </citation>
    <scope>NUCLEOTIDE SEQUENCE [LARGE SCALE GENOMIC DNA]</scope>
    <source>
        <strain evidence="2">cv. HL8</strain>
    </source>
</reference>
<dbReference type="PANTHER" id="PTHR33710:SF62">
    <property type="entry name" value="DUF4283 DOMAIN PROTEIN"/>
    <property type="match status" value="1"/>
</dbReference>
<proteinExistence type="predicted"/>
<evidence type="ECO:0000313" key="1">
    <source>
        <dbReference type="EMBL" id="KAK7851834.1"/>
    </source>
</evidence>
<dbReference type="Proteomes" id="UP000237347">
    <property type="component" value="Unassembled WGS sequence"/>
</dbReference>
<accession>A0AAW0LLR5</accession>
<evidence type="ECO:0000313" key="2">
    <source>
        <dbReference type="Proteomes" id="UP000237347"/>
    </source>
</evidence>
<gene>
    <name evidence="1" type="ORF">CFP56_040761</name>
</gene>
<dbReference type="EMBL" id="PKMF04000082">
    <property type="protein sequence ID" value="KAK7851834.1"/>
    <property type="molecule type" value="Genomic_DNA"/>
</dbReference>
<protein>
    <submittedName>
        <fullName evidence="1">Uncharacterized protein</fullName>
    </submittedName>
</protein>
<dbReference type="SUPFAM" id="SSF56219">
    <property type="entry name" value="DNase I-like"/>
    <property type="match status" value="1"/>
</dbReference>
<sequence length="126" mass="14847">MDLGFVGNRFTWSKHFEDGHSIWERLDRGLANDSWFLKFPRSIVQHLQSTSSNHCQLLINLLGLDPPPQKRIFRFEEMRLSDEHCAEMVEASWSSYSMGHRDSDILKRVEICGKDLTWWNHNILAM</sequence>
<comment type="caution">
    <text evidence="1">The sequence shown here is derived from an EMBL/GenBank/DDBJ whole genome shotgun (WGS) entry which is preliminary data.</text>
</comment>
<organism evidence="1 2">
    <name type="scientific">Quercus suber</name>
    <name type="common">Cork oak</name>
    <dbReference type="NCBI Taxonomy" id="58331"/>
    <lineage>
        <taxon>Eukaryota</taxon>
        <taxon>Viridiplantae</taxon>
        <taxon>Streptophyta</taxon>
        <taxon>Embryophyta</taxon>
        <taxon>Tracheophyta</taxon>
        <taxon>Spermatophyta</taxon>
        <taxon>Magnoliopsida</taxon>
        <taxon>eudicotyledons</taxon>
        <taxon>Gunneridae</taxon>
        <taxon>Pentapetalae</taxon>
        <taxon>rosids</taxon>
        <taxon>fabids</taxon>
        <taxon>Fagales</taxon>
        <taxon>Fagaceae</taxon>
        <taxon>Quercus</taxon>
    </lineage>
</organism>
<dbReference type="PANTHER" id="PTHR33710">
    <property type="entry name" value="BNAC02G09200D PROTEIN"/>
    <property type="match status" value="1"/>
</dbReference>
<dbReference type="AlphaFoldDB" id="A0AAW0LLR5"/>
<keyword evidence="2" id="KW-1185">Reference proteome</keyword>
<dbReference type="InterPro" id="IPR036691">
    <property type="entry name" value="Endo/exonu/phosph_ase_sf"/>
</dbReference>
<name>A0AAW0LLR5_QUESU</name>